<dbReference type="PANTHER" id="PTHR41313:SF1">
    <property type="entry name" value="DNA METHYLASE ADENINE-SPECIFIC DOMAIN-CONTAINING PROTEIN"/>
    <property type="match status" value="1"/>
</dbReference>
<dbReference type="InterPro" id="IPR048375">
    <property type="entry name" value="YtxK-like_N"/>
</dbReference>
<dbReference type="Gene3D" id="1.10.150.470">
    <property type="match status" value="1"/>
</dbReference>
<evidence type="ECO:0000313" key="4">
    <source>
        <dbReference type="Proteomes" id="UP001145069"/>
    </source>
</evidence>
<accession>A0A9X3WE53</accession>
<dbReference type="Gene3D" id="3.40.50.150">
    <property type="entry name" value="Vaccinia Virus protein VP39"/>
    <property type="match status" value="1"/>
</dbReference>
<evidence type="ECO:0000259" key="1">
    <source>
        <dbReference type="Pfam" id="PF02384"/>
    </source>
</evidence>
<dbReference type="InterPro" id="IPR016843">
    <property type="entry name" value="S-AdoMet-dep_Ade-MeTrfase_prd"/>
</dbReference>
<feature type="domain" description="YtxK-like N-terminal helical" evidence="2">
    <location>
        <begin position="7"/>
        <end position="85"/>
    </location>
</feature>
<dbReference type="InterPro" id="IPR003356">
    <property type="entry name" value="DNA_methylase_A-5"/>
</dbReference>
<dbReference type="CDD" id="cd02440">
    <property type="entry name" value="AdoMet_MTases"/>
    <property type="match status" value="1"/>
</dbReference>
<dbReference type="EMBL" id="JAMQKC010000001">
    <property type="protein sequence ID" value="MDC3415769.1"/>
    <property type="molecule type" value="Genomic_DNA"/>
</dbReference>
<gene>
    <name evidence="3" type="ORF">NC799_02450</name>
</gene>
<protein>
    <submittedName>
        <fullName evidence="3">Class I SAM-dependent methyltransferase</fullName>
    </submittedName>
</protein>
<evidence type="ECO:0000259" key="2">
    <source>
        <dbReference type="Pfam" id="PF21106"/>
    </source>
</evidence>
<evidence type="ECO:0000313" key="3">
    <source>
        <dbReference type="EMBL" id="MDC3415769.1"/>
    </source>
</evidence>
<dbReference type="PANTHER" id="PTHR41313">
    <property type="entry name" value="ADENINE-SPECIFIC METHYLTRANSFERASE"/>
    <property type="match status" value="1"/>
</dbReference>
<dbReference type="Pfam" id="PF02384">
    <property type="entry name" value="N6_Mtase"/>
    <property type="match status" value="1"/>
</dbReference>
<dbReference type="InterPro" id="IPR052933">
    <property type="entry name" value="DNA_Protect_Modify"/>
</dbReference>
<dbReference type="Proteomes" id="UP001145069">
    <property type="component" value="Unassembled WGS sequence"/>
</dbReference>
<proteinExistence type="predicted"/>
<name>A0A9X3WE53_9BACI</name>
<keyword evidence="3" id="KW-0808">Transferase</keyword>
<dbReference type="InterPro" id="IPR029063">
    <property type="entry name" value="SAM-dependent_MTases_sf"/>
</dbReference>
<dbReference type="PRINTS" id="PR00507">
    <property type="entry name" value="N12N6MTFRASE"/>
</dbReference>
<reference evidence="3" key="1">
    <citation type="submission" date="2022-06" db="EMBL/GenBank/DDBJ databases">
        <title>Aquibacillus sp. a new bacterium isolated from soil saline samples.</title>
        <authorList>
            <person name="Galisteo C."/>
            <person name="De La Haba R."/>
            <person name="Sanchez-Porro C."/>
            <person name="Ventosa A."/>
        </authorList>
    </citation>
    <scope>NUCLEOTIDE SEQUENCE</scope>
    <source>
        <strain evidence="3">3ASR75-54</strain>
    </source>
</reference>
<dbReference type="GO" id="GO:0003677">
    <property type="term" value="F:DNA binding"/>
    <property type="evidence" value="ECO:0007669"/>
    <property type="project" value="InterPro"/>
</dbReference>
<dbReference type="SUPFAM" id="SSF53335">
    <property type="entry name" value="S-adenosyl-L-methionine-dependent methyltransferases"/>
    <property type="match status" value="1"/>
</dbReference>
<dbReference type="GO" id="GO:0032259">
    <property type="term" value="P:methylation"/>
    <property type="evidence" value="ECO:0007669"/>
    <property type="project" value="UniProtKB-KW"/>
</dbReference>
<organism evidence="3 4">
    <name type="scientific">Aquibacillus salsiterrae</name>
    <dbReference type="NCBI Taxonomy" id="2950439"/>
    <lineage>
        <taxon>Bacteria</taxon>
        <taxon>Bacillati</taxon>
        <taxon>Bacillota</taxon>
        <taxon>Bacilli</taxon>
        <taxon>Bacillales</taxon>
        <taxon>Bacillaceae</taxon>
        <taxon>Aquibacillus</taxon>
    </lineage>
</organism>
<dbReference type="PIRSF" id="PIRSF026567">
    <property type="entry name" value="Adenine_mtase_bact_prd"/>
    <property type="match status" value="1"/>
</dbReference>
<dbReference type="GO" id="GO:0008170">
    <property type="term" value="F:N-methyltransferase activity"/>
    <property type="evidence" value="ECO:0007669"/>
    <property type="project" value="InterPro"/>
</dbReference>
<keyword evidence="3" id="KW-0489">Methyltransferase</keyword>
<keyword evidence="4" id="KW-1185">Reference proteome</keyword>
<dbReference type="Pfam" id="PF21106">
    <property type="entry name" value="YtxK_like"/>
    <property type="match status" value="1"/>
</dbReference>
<feature type="domain" description="DNA methylase adenine-specific" evidence="1">
    <location>
        <begin position="94"/>
        <end position="299"/>
    </location>
</feature>
<comment type="caution">
    <text evidence="3">The sequence shown here is derived from an EMBL/GenBank/DDBJ whole genome shotgun (WGS) entry which is preliminary data.</text>
</comment>
<sequence length="332" mass="37954">MEQSNIERLFQLVDEITEKIQENLNHPYIDSLAIGLEYVFSRQTTEEFDDKLIDELDQAINEMNIDKYEKEEIRKAIQLVILKGMKGATQQQHLMTPDTVAMFIGYLANKFINRTDVIRLFDPACGTANLLTAVMNSMDNGVEAYGSEVDPTLIKLALMNANLQKLNVEFFHQDSLRSFLLEPVDVIISDLPVGYYPDDIQANHYQLKANSGHSYAHHLFIEQGLHYMKPAGYMILVIPNHLFTSEQSDKLNKFLQQHSHIVGMLQLPLSMFKSEQNAKSILILQKKGQATKTPKQTLMAQLPSFKNPQAMNSILAQMNEWFQNEGFSIVRK</sequence>
<dbReference type="AlphaFoldDB" id="A0A9X3WE53"/>